<dbReference type="SUPFAM" id="SSF56219">
    <property type="entry name" value="DNase I-like"/>
    <property type="match status" value="1"/>
</dbReference>
<dbReference type="AlphaFoldDB" id="A0A3B3DNA2"/>
<sequence>WWCFALVETDPEGRKLVLDIAWGDQTVRVFNIYASNDPGERKLFFRSLRPLINVNSLLIGDFNTVLSKLDLSRNNVHKSDVSRNELFSLMLDLDVIDVWRVRNPGKRQFSRRQMVQVLKPLLHKMPDLEVSEKM</sequence>
<evidence type="ECO:0000313" key="1">
    <source>
        <dbReference type="Ensembl" id="ENSOMEP00000030850.1"/>
    </source>
</evidence>
<accession>A0A3B3DNA2</accession>
<name>A0A3B3DNA2_ORYME</name>
<dbReference type="STRING" id="30732.ENSOMEP00000030850"/>
<keyword evidence="2" id="KW-1185">Reference proteome</keyword>
<dbReference type="InterPro" id="IPR036691">
    <property type="entry name" value="Endo/exonu/phosph_ase_sf"/>
</dbReference>
<protein>
    <recommendedName>
        <fullName evidence="3">Endonuclease/exonuclease/phosphatase domain-containing protein</fullName>
    </recommendedName>
</protein>
<evidence type="ECO:0000313" key="2">
    <source>
        <dbReference type="Proteomes" id="UP000261560"/>
    </source>
</evidence>
<reference evidence="1" key="1">
    <citation type="submission" date="2025-08" db="UniProtKB">
        <authorList>
            <consortium name="Ensembl"/>
        </authorList>
    </citation>
    <scope>IDENTIFICATION</scope>
</reference>
<evidence type="ECO:0008006" key="3">
    <source>
        <dbReference type="Google" id="ProtNLM"/>
    </source>
</evidence>
<proteinExistence type="predicted"/>
<dbReference type="Ensembl" id="ENSOMET00000021659.1">
    <property type="protein sequence ID" value="ENSOMEP00000030850.1"/>
    <property type="gene ID" value="ENSOMEG00000015323.1"/>
</dbReference>
<reference evidence="1" key="2">
    <citation type="submission" date="2025-09" db="UniProtKB">
        <authorList>
            <consortium name="Ensembl"/>
        </authorList>
    </citation>
    <scope>IDENTIFICATION</scope>
</reference>
<dbReference type="Proteomes" id="UP000261560">
    <property type="component" value="Unplaced"/>
</dbReference>
<dbReference type="OMA" id="RHFTNKT"/>
<organism evidence="1 2">
    <name type="scientific">Oryzias melastigma</name>
    <name type="common">Marine medaka</name>
    <dbReference type="NCBI Taxonomy" id="30732"/>
    <lineage>
        <taxon>Eukaryota</taxon>
        <taxon>Metazoa</taxon>
        <taxon>Chordata</taxon>
        <taxon>Craniata</taxon>
        <taxon>Vertebrata</taxon>
        <taxon>Euteleostomi</taxon>
        <taxon>Actinopterygii</taxon>
        <taxon>Neopterygii</taxon>
        <taxon>Teleostei</taxon>
        <taxon>Neoteleostei</taxon>
        <taxon>Acanthomorphata</taxon>
        <taxon>Ovalentaria</taxon>
        <taxon>Atherinomorphae</taxon>
        <taxon>Beloniformes</taxon>
        <taxon>Adrianichthyidae</taxon>
        <taxon>Oryziinae</taxon>
        <taxon>Oryzias</taxon>
    </lineage>
</organism>
<dbReference type="Gene3D" id="3.60.10.10">
    <property type="entry name" value="Endonuclease/exonuclease/phosphatase"/>
    <property type="match status" value="1"/>
</dbReference>
<dbReference type="GeneTree" id="ENSGT00950000183560"/>
<dbReference type="PaxDb" id="30732-ENSOMEP00000030850"/>